<dbReference type="CDD" id="cd00464">
    <property type="entry name" value="SK"/>
    <property type="match status" value="1"/>
</dbReference>
<dbReference type="SUPFAM" id="SSF52540">
    <property type="entry name" value="P-loop containing nucleoside triphosphate hydrolases"/>
    <property type="match status" value="1"/>
</dbReference>
<dbReference type="Pfam" id="PF01202">
    <property type="entry name" value="SKI"/>
    <property type="match status" value="1"/>
</dbReference>
<dbReference type="GO" id="GO:0004765">
    <property type="term" value="F:shikimate kinase activity"/>
    <property type="evidence" value="ECO:0007669"/>
    <property type="project" value="TreeGrafter"/>
</dbReference>
<evidence type="ECO:0000256" key="1">
    <source>
        <dbReference type="ARBA" id="ARBA00022605"/>
    </source>
</evidence>
<feature type="non-terminal residue" evidence="7">
    <location>
        <position position="1"/>
    </location>
</feature>
<dbReference type="AlphaFoldDB" id="X0YCE1"/>
<keyword evidence="5" id="KW-0067">ATP-binding</keyword>
<dbReference type="PANTHER" id="PTHR21087:SF16">
    <property type="entry name" value="SHIKIMATE KINASE 1, CHLOROPLASTIC"/>
    <property type="match status" value="1"/>
</dbReference>
<dbReference type="GO" id="GO:0009073">
    <property type="term" value="P:aromatic amino acid family biosynthetic process"/>
    <property type="evidence" value="ECO:0007669"/>
    <property type="project" value="UniProtKB-KW"/>
</dbReference>
<evidence type="ECO:0000313" key="7">
    <source>
        <dbReference type="EMBL" id="GAG34486.1"/>
    </source>
</evidence>
<organism evidence="7">
    <name type="scientific">marine sediment metagenome</name>
    <dbReference type="NCBI Taxonomy" id="412755"/>
    <lineage>
        <taxon>unclassified sequences</taxon>
        <taxon>metagenomes</taxon>
        <taxon>ecological metagenomes</taxon>
    </lineage>
</organism>
<dbReference type="InterPro" id="IPR031322">
    <property type="entry name" value="Shikimate/glucono_kinase"/>
</dbReference>
<dbReference type="GO" id="GO:0008652">
    <property type="term" value="P:amino acid biosynthetic process"/>
    <property type="evidence" value="ECO:0007669"/>
    <property type="project" value="UniProtKB-KW"/>
</dbReference>
<keyword evidence="4" id="KW-0418">Kinase</keyword>
<dbReference type="PANTHER" id="PTHR21087">
    <property type="entry name" value="SHIKIMATE KINASE"/>
    <property type="match status" value="1"/>
</dbReference>
<protein>
    <submittedName>
        <fullName evidence="7">Uncharacterized protein</fullName>
    </submittedName>
</protein>
<proteinExistence type="predicted"/>
<dbReference type="EMBL" id="BARS01049574">
    <property type="protein sequence ID" value="GAG34486.1"/>
    <property type="molecule type" value="Genomic_DNA"/>
</dbReference>
<keyword evidence="1" id="KW-0028">Amino-acid biosynthesis</keyword>
<dbReference type="GO" id="GO:0005829">
    <property type="term" value="C:cytosol"/>
    <property type="evidence" value="ECO:0007669"/>
    <property type="project" value="TreeGrafter"/>
</dbReference>
<keyword evidence="6" id="KW-0057">Aromatic amino acid biosynthesis</keyword>
<evidence type="ECO:0000256" key="6">
    <source>
        <dbReference type="ARBA" id="ARBA00023141"/>
    </source>
</evidence>
<name>X0YCE1_9ZZZZ</name>
<reference evidence="7" key="1">
    <citation type="journal article" date="2014" name="Front. Microbiol.">
        <title>High frequency of phylogenetically diverse reductive dehalogenase-homologous genes in deep subseafloor sedimentary metagenomes.</title>
        <authorList>
            <person name="Kawai M."/>
            <person name="Futagami T."/>
            <person name="Toyoda A."/>
            <person name="Takaki Y."/>
            <person name="Nishi S."/>
            <person name="Hori S."/>
            <person name="Arai W."/>
            <person name="Tsubouchi T."/>
            <person name="Morono Y."/>
            <person name="Uchiyama I."/>
            <person name="Ito T."/>
            <person name="Fujiyama A."/>
            <person name="Inagaki F."/>
            <person name="Takami H."/>
        </authorList>
    </citation>
    <scope>NUCLEOTIDE SEQUENCE</scope>
    <source>
        <strain evidence="7">Expedition CK06-06</strain>
    </source>
</reference>
<keyword evidence="3" id="KW-0547">Nucleotide-binding</keyword>
<sequence>IAQQAGMSIPEVFRRHGEHAFRQSERTLCEELSTQDGLVIATGGGALVEPGNREAMARNGCLICLDCEEDELLARIGGDAGRPMLDSEDPEQRLRDLLRSRARAYAEIPHHVDTTAKPLDRVIRQVVELFRSEPRAWRIATPTGTYQVHLVPGGLAHLGPLLRIRGVGGNLVVVSDENVWPLYGDQVLASLQESGYRAAPIVLPAGEEHKTLDTVRTLYDHFAGSGLDRGAAVVALGGGV</sequence>
<dbReference type="InterPro" id="IPR000623">
    <property type="entry name" value="Shikimate_kinase/TSH1"/>
</dbReference>
<accession>X0YCE1</accession>
<dbReference type="SUPFAM" id="SSF56796">
    <property type="entry name" value="Dehydroquinate synthase-like"/>
    <property type="match status" value="1"/>
</dbReference>
<evidence type="ECO:0000256" key="3">
    <source>
        <dbReference type="ARBA" id="ARBA00022741"/>
    </source>
</evidence>
<dbReference type="Gene3D" id="3.40.50.1970">
    <property type="match status" value="1"/>
</dbReference>
<comment type="caution">
    <text evidence="7">The sequence shown here is derived from an EMBL/GenBank/DDBJ whole genome shotgun (WGS) entry which is preliminary data.</text>
</comment>
<keyword evidence="2" id="KW-0808">Transferase</keyword>
<dbReference type="GO" id="GO:0005524">
    <property type="term" value="F:ATP binding"/>
    <property type="evidence" value="ECO:0007669"/>
    <property type="project" value="UniProtKB-KW"/>
</dbReference>
<dbReference type="Gene3D" id="3.40.50.300">
    <property type="entry name" value="P-loop containing nucleotide triphosphate hydrolases"/>
    <property type="match status" value="1"/>
</dbReference>
<evidence type="ECO:0000256" key="4">
    <source>
        <dbReference type="ARBA" id="ARBA00022777"/>
    </source>
</evidence>
<gene>
    <name evidence="7" type="ORF">S01H1_74141</name>
</gene>
<dbReference type="InterPro" id="IPR027417">
    <property type="entry name" value="P-loop_NTPase"/>
</dbReference>
<evidence type="ECO:0000256" key="5">
    <source>
        <dbReference type="ARBA" id="ARBA00022840"/>
    </source>
</evidence>
<feature type="non-terminal residue" evidence="7">
    <location>
        <position position="240"/>
    </location>
</feature>
<evidence type="ECO:0000256" key="2">
    <source>
        <dbReference type="ARBA" id="ARBA00022679"/>
    </source>
</evidence>